<dbReference type="GO" id="GO:0034975">
    <property type="term" value="P:protein folding in endoplasmic reticulum"/>
    <property type="evidence" value="ECO:0007669"/>
    <property type="project" value="TreeGrafter"/>
</dbReference>
<keyword evidence="4 8" id="KW-0812">Transmembrane</keyword>
<evidence type="ECO:0000256" key="1">
    <source>
        <dbReference type="ARBA" id="ARBA00004477"/>
    </source>
</evidence>
<reference evidence="9" key="1">
    <citation type="submission" date="2022-10" db="EMBL/GenBank/DDBJ databases">
        <title>Novel sulphate-reducing endosymbionts in the free-living metamonad Anaeramoeba.</title>
        <authorList>
            <person name="Jerlstrom-Hultqvist J."/>
            <person name="Cepicka I."/>
            <person name="Gallot-Lavallee L."/>
            <person name="Salas-Leiva D."/>
            <person name="Curtis B.A."/>
            <person name="Zahonova K."/>
            <person name="Pipaliya S."/>
            <person name="Dacks J."/>
            <person name="Roger A.J."/>
        </authorList>
    </citation>
    <scope>NUCLEOTIDE SEQUENCE</scope>
    <source>
        <strain evidence="9">BMAN</strain>
    </source>
</reference>
<evidence type="ECO:0000256" key="7">
    <source>
        <dbReference type="ARBA" id="ARBA00023136"/>
    </source>
</evidence>
<evidence type="ECO:0000313" key="10">
    <source>
        <dbReference type="Proteomes" id="UP001149090"/>
    </source>
</evidence>
<evidence type="ECO:0000256" key="3">
    <source>
        <dbReference type="ARBA" id="ARBA00020827"/>
    </source>
</evidence>
<name>A0A9Q0RE37_ANAIG</name>
<proteinExistence type="inferred from homology"/>
<sequence length="109" mass="12738">MLNQQINSEKPGLVLENLKKNQKNLTTFRLILSCLIGSIIGCLKITGVLGFLIFLLSNILVYLFVGFKIKFKFENYFVSQIQMIFESLITSLFAFLLFWTLIYDYIYVY</sequence>
<dbReference type="InterPro" id="IPR029008">
    <property type="entry name" value="EMC6-like"/>
</dbReference>
<dbReference type="InterPro" id="IPR008504">
    <property type="entry name" value="Emc6"/>
</dbReference>
<evidence type="ECO:0000256" key="4">
    <source>
        <dbReference type="ARBA" id="ARBA00022692"/>
    </source>
</evidence>
<dbReference type="PANTHER" id="PTHR20994:SF0">
    <property type="entry name" value="ER MEMBRANE PROTEIN COMPLEX SUBUNIT 6"/>
    <property type="match status" value="1"/>
</dbReference>
<keyword evidence="10" id="KW-1185">Reference proteome</keyword>
<keyword evidence="5" id="KW-0256">Endoplasmic reticulum</keyword>
<dbReference type="GO" id="GO:0000045">
    <property type="term" value="P:autophagosome assembly"/>
    <property type="evidence" value="ECO:0007669"/>
    <property type="project" value="TreeGrafter"/>
</dbReference>
<dbReference type="Pfam" id="PF07019">
    <property type="entry name" value="EMC6"/>
    <property type="match status" value="1"/>
</dbReference>
<dbReference type="PANTHER" id="PTHR20994">
    <property type="entry name" value="ER MEMBRANE PROTEIN COMPLEX SUBUNIT 6"/>
    <property type="match status" value="1"/>
</dbReference>
<evidence type="ECO:0000256" key="8">
    <source>
        <dbReference type="SAM" id="Phobius"/>
    </source>
</evidence>
<dbReference type="Proteomes" id="UP001149090">
    <property type="component" value="Unassembled WGS sequence"/>
</dbReference>
<organism evidence="9 10">
    <name type="scientific">Anaeramoeba ignava</name>
    <name type="common">Anaerobic marine amoeba</name>
    <dbReference type="NCBI Taxonomy" id="1746090"/>
    <lineage>
        <taxon>Eukaryota</taxon>
        <taxon>Metamonada</taxon>
        <taxon>Anaeramoebidae</taxon>
        <taxon>Anaeramoeba</taxon>
    </lineage>
</organism>
<accession>A0A9Q0RE37</accession>
<dbReference type="GO" id="GO:0072546">
    <property type="term" value="C:EMC complex"/>
    <property type="evidence" value="ECO:0007669"/>
    <property type="project" value="InterPro"/>
</dbReference>
<protein>
    <recommendedName>
        <fullName evidence="3">ER membrane protein complex subunit 6</fullName>
    </recommendedName>
</protein>
<keyword evidence="7 8" id="KW-0472">Membrane</keyword>
<comment type="similarity">
    <text evidence="2">Belongs to the EMC6 family.</text>
</comment>
<evidence type="ECO:0000256" key="6">
    <source>
        <dbReference type="ARBA" id="ARBA00022989"/>
    </source>
</evidence>
<dbReference type="AlphaFoldDB" id="A0A9Q0RE37"/>
<evidence type="ECO:0000256" key="2">
    <source>
        <dbReference type="ARBA" id="ARBA00009436"/>
    </source>
</evidence>
<comment type="caution">
    <text evidence="9">The sequence shown here is derived from an EMBL/GenBank/DDBJ whole genome shotgun (WGS) entry which is preliminary data.</text>
</comment>
<keyword evidence="6 8" id="KW-1133">Transmembrane helix</keyword>
<dbReference type="OrthoDB" id="16510at2759"/>
<evidence type="ECO:0000313" key="9">
    <source>
        <dbReference type="EMBL" id="KAJ5076749.1"/>
    </source>
</evidence>
<dbReference type="EMBL" id="JAPDFW010000059">
    <property type="protein sequence ID" value="KAJ5076749.1"/>
    <property type="molecule type" value="Genomic_DNA"/>
</dbReference>
<evidence type="ECO:0000256" key="5">
    <source>
        <dbReference type="ARBA" id="ARBA00022824"/>
    </source>
</evidence>
<feature type="transmembrane region" description="Helical" evidence="8">
    <location>
        <begin position="28"/>
        <end position="46"/>
    </location>
</feature>
<gene>
    <name evidence="9" type="ORF">M0811_00066</name>
</gene>
<feature type="transmembrane region" description="Helical" evidence="8">
    <location>
        <begin position="83"/>
        <end position="106"/>
    </location>
</feature>
<comment type="subcellular location">
    <subcellularLocation>
        <location evidence="1">Endoplasmic reticulum membrane</location>
        <topology evidence="1">Multi-pass membrane protein</topology>
    </subcellularLocation>
</comment>